<comment type="caution">
    <text evidence="1">The sequence shown here is derived from an EMBL/GenBank/DDBJ whole genome shotgun (WGS) entry which is preliminary data.</text>
</comment>
<gene>
    <name evidence="1" type="ORF">GCM10009129_23390</name>
</gene>
<proteinExistence type="predicted"/>
<accession>A0ABP3FUK0</accession>
<reference evidence="2" key="1">
    <citation type="journal article" date="2019" name="Int. J. Syst. Evol. Microbiol.">
        <title>The Global Catalogue of Microorganisms (GCM) 10K type strain sequencing project: providing services to taxonomists for standard genome sequencing and annotation.</title>
        <authorList>
            <consortium name="The Broad Institute Genomics Platform"/>
            <consortium name="The Broad Institute Genome Sequencing Center for Infectious Disease"/>
            <person name="Wu L."/>
            <person name="Ma J."/>
        </authorList>
    </citation>
    <scope>NUCLEOTIDE SEQUENCE [LARGE SCALE GENOMIC DNA]</scope>
    <source>
        <strain evidence="2">JCM 16343</strain>
    </source>
</reference>
<name>A0ABP3FUK0_9GAMM</name>
<organism evidence="1 2">
    <name type="scientific">Psychrobacter aestuarii</name>
    <dbReference type="NCBI Taxonomy" id="556327"/>
    <lineage>
        <taxon>Bacteria</taxon>
        <taxon>Pseudomonadati</taxon>
        <taxon>Pseudomonadota</taxon>
        <taxon>Gammaproteobacteria</taxon>
        <taxon>Moraxellales</taxon>
        <taxon>Moraxellaceae</taxon>
        <taxon>Psychrobacter</taxon>
    </lineage>
</organism>
<evidence type="ECO:0000313" key="2">
    <source>
        <dbReference type="Proteomes" id="UP001501787"/>
    </source>
</evidence>
<protein>
    <submittedName>
        <fullName evidence="1">Uncharacterized protein</fullName>
    </submittedName>
</protein>
<dbReference type="Proteomes" id="UP001501787">
    <property type="component" value="Unassembled WGS sequence"/>
</dbReference>
<dbReference type="EMBL" id="BAAAFR010000013">
    <property type="protein sequence ID" value="GAA0324961.1"/>
    <property type="molecule type" value="Genomic_DNA"/>
</dbReference>
<evidence type="ECO:0000313" key="1">
    <source>
        <dbReference type="EMBL" id="GAA0324961.1"/>
    </source>
</evidence>
<keyword evidence="2" id="KW-1185">Reference proteome</keyword>
<sequence length="83" mass="9425">MSYLYHTDKEFYQASLDSSARLIFDKASSQLSDGNPVHTEVKALLTLSNTALFHSLSNTVINTYYTILNDENSKNDDMEGWDK</sequence>